<proteinExistence type="predicted"/>
<dbReference type="InterPro" id="IPR036770">
    <property type="entry name" value="Ankyrin_rpt-contain_sf"/>
</dbReference>
<dbReference type="Pfam" id="PF12796">
    <property type="entry name" value="Ank_2"/>
    <property type="match status" value="1"/>
</dbReference>
<dbReference type="Gene3D" id="1.25.40.20">
    <property type="entry name" value="Ankyrin repeat-containing domain"/>
    <property type="match status" value="1"/>
</dbReference>
<dbReference type="EMBL" id="MN175499">
    <property type="protein sequence ID" value="QID05806.1"/>
    <property type="molecule type" value="Genomic_DNA"/>
</dbReference>
<dbReference type="InterPro" id="IPR002110">
    <property type="entry name" value="Ankyrin_rpt"/>
</dbReference>
<accession>A0A6G6ABN7</accession>
<evidence type="ECO:0000313" key="1">
    <source>
        <dbReference type="EMBL" id="QID05806.1"/>
    </source>
</evidence>
<sequence>MNHHLINNKTILDLFLENIKNNKTFELLINNNAPHSQPYFYTIMNENETVNNIPLGMGLNVSTFDPVGKYMFCNLQNVFKYFEKGVYLRQVFLPKSNPKLYMKHCSDKDYYKSNMMILGKKYDLRKPDTLIELVNIGLNIYDVNIIFWVSKNGHIDVVKSLILSGANKKTAIFSASKYHQLDIVKMILDNNDDEDIIITAIKCCIMDKHNNFMKYLFNEYPHLINSEIMQLLDNNKPKPIIKTIPSKPMEKITQSKPIIKTIPSKSVEKITQSKPIIKTISSKPVEKITLKPVKIITPKFNTSTSSLEDLLYDACIKNNKQMVHELINFGANYRLVHARLIINKDLIQCDDVIKYLARLIMN</sequence>
<reference evidence="1" key="1">
    <citation type="submission" date="2019-07" db="EMBL/GenBank/DDBJ databases">
        <title>The discovery of a new lineage B mimivirus raises questions about particles surface fibrils.</title>
        <authorList>
            <person name="Silva L.K.S."/>
            <person name="Rodrigues R.A.L."/>
            <person name="Andrade A.C.S.P."/>
            <person name="Hikida H."/>
            <person name="Andreani J."/>
            <person name="Levasseur A."/>
            <person name="La Scola B."/>
            <person name="Abrahao J.S."/>
        </authorList>
    </citation>
    <scope>NUCLEOTIDE SEQUENCE</scope>
    <source>
        <strain evidence="1">B60</strain>
    </source>
</reference>
<organism evidence="1">
    <name type="scientific">Borely moumouvirus</name>
    <dbReference type="NCBI Taxonomy" id="2712067"/>
    <lineage>
        <taxon>Viruses</taxon>
        <taxon>Varidnaviria</taxon>
        <taxon>Bamfordvirae</taxon>
        <taxon>Nucleocytoviricota</taxon>
        <taxon>Megaviricetes</taxon>
        <taxon>Imitervirales</taxon>
        <taxon>Mimiviridae</taxon>
        <taxon>Megamimivirinae</taxon>
        <taxon>Moumouvirus</taxon>
    </lineage>
</organism>
<name>A0A6G6ABN7_9VIRU</name>
<protein>
    <submittedName>
        <fullName evidence="1">Ankyrin repeat-containing protein</fullName>
    </submittedName>
</protein>
<dbReference type="SUPFAM" id="SSF48403">
    <property type="entry name" value="Ankyrin repeat"/>
    <property type="match status" value="1"/>
</dbReference>
<dbReference type="SMART" id="SM00248">
    <property type="entry name" value="ANK"/>
    <property type="match status" value="4"/>
</dbReference>